<feature type="domain" description="Thioredoxin" evidence="7">
    <location>
        <begin position="39"/>
        <end position="166"/>
    </location>
</feature>
<reference evidence="8 9" key="1">
    <citation type="submission" date="2017-11" db="EMBL/GenBank/DDBJ databases">
        <title>The genome of Rhizophagus clarus HR1 reveals common genetic basis of auxotrophy among arbuscular mycorrhizal fungi.</title>
        <authorList>
            <person name="Kobayashi Y."/>
        </authorList>
    </citation>
    <scope>NUCLEOTIDE SEQUENCE [LARGE SCALE GENOMIC DNA]</scope>
    <source>
        <strain evidence="8 9">HR1</strain>
    </source>
</reference>
<dbReference type="PRINTS" id="PR00421">
    <property type="entry name" value="THIOREDOXIN"/>
</dbReference>
<keyword evidence="9" id="KW-1185">Reference proteome</keyword>
<dbReference type="Pfam" id="PF00085">
    <property type="entry name" value="Thioredoxin"/>
    <property type="match status" value="1"/>
</dbReference>
<evidence type="ECO:0000256" key="2">
    <source>
        <dbReference type="ARBA" id="ARBA00004319"/>
    </source>
</evidence>
<protein>
    <recommendedName>
        <fullName evidence="3">protein disulfide-isomerase</fullName>
        <ecNumber evidence="3">5.3.4.1</ecNumber>
    </recommendedName>
</protein>
<dbReference type="Proteomes" id="UP000247702">
    <property type="component" value="Unassembled WGS sequence"/>
</dbReference>
<dbReference type="InterPro" id="IPR036249">
    <property type="entry name" value="Thioredoxin-like_sf"/>
</dbReference>
<evidence type="ECO:0000259" key="7">
    <source>
        <dbReference type="PROSITE" id="PS51352"/>
    </source>
</evidence>
<sequence length="453" mass="52971">MRFRRTRISRRIKSIENIKWEDYYISSHKIKDLSYNDKKPLKLNMSLFTLVTEKNFRDEVLLTEQVVLLEFFAPWCGHCKNLAPEYKKAAENLKGLVKVAAIDCDDTSNRNVCSTYEIKGFPTIKLFPSQAVPDKKNPGSFFKRPKDYNGERTAKAIIDFALSEIPSFVQPISDKYPTKKSLTIEEFLSKDNKTLSKILLFTNKEKTTYLYKALSVEFHNRLLLGEVRQKESQIIERFNITKFPTLIAVDKQTDEPTKYTGEKFNYENLVKFLNKFALPKTKPYTEEKKKEPEIELEPYNPEIINATSQTTLDKECLSKPTGLCVFTFLPLEIEFEESVKEHESNIQILKEVKEKLYKEYGNSIYLRFLWFNSLDSGSKKLVKDFKLADVFPALMVLNPNRKVYKPYLGPFDEEGIEKFLKDVVKGRVKSFEYKFNVTLNDDDKKKEHKKDEL</sequence>
<dbReference type="GO" id="GO:0003756">
    <property type="term" value="F:protein disulfide isomerase activity"/>
    <property type="evidence" value="ECO:0007669"/>
    <property type="project" value="UniProtKB-EC"/>
</dbReference>
<dbReference type="EC" id="5.3.4.1" evidence="3"/>
<evidence type="ECO:0000256" key="5">
    <source>
        <dbReference type="ARBA" id="ARBA00023235"/>
    </source>
</evidence>
<comment type="caution">
    <text evidence="8">The sequence shown here is derived from an EMBL/GenBank/DDBJ whole genome shotgun (WGS) entry which is preliminary data.</text>
</comment>
<dbReference type="PROSITE" id="PS00194">
    <property type="entry name" value="THIOREDOXIN_1"/>
    <property type="match status" value="1"/>
</dbReference>
<evidence type="ECO:0000256" key="6">
    <source>
        <dbReference type="ARBA" id="ARBA00023284"/>
    </source>
</evidence>
<dbReference type="InterPro" id="IPR017937">
    <property type="entry name" value="Thioredoxin_CS"/>
</dbReference>
<comment type="subcellular location">
    <subcellularLocation>
        <location evidence="2">Endoplasmic reticulum lumen</location>
    </subcellularLocation>
</comment>
<dbReference type="SUPFAM" id="SSF52833">
    <property type="entry name" value="Thioredoxin-like"/>
    <property type="match status" value="3"/>
</dbReference>
<gene>
    <name evidence="8" type="ORF">RclHR1_02690009</name>
</gene>
<organism evidence="8 9">
    <name type="scientific">Rhizophagus clarus</name>
    <dbReference type="NCBI Taxonomy" id="94130"/>
    <lineage>
        <taxon>Eukaryota</taxon>
        <taxon>Fungi</taxon>
        <taxon>Fungi incertae sedis</taxon>
        <taxon>Mucoromycota</taxon>
        <taxon>Glomeromycotina</taxon>
        <taxon>Glomeromycetes</taxon>
        <taxon>Glomerales</taxon>
        <taxon>Glomeraceae</taxon>
        <taxon>Rhizophagus</taxon>
    </lineage>
</organism>
<proteinExistence type="predicted"/>
<name>A0A2Z6RDU3_9GLOM</name>
<comment type="catalytic activity">
    <reaction evidence="1">
        <text>Catalyzes the rearrangement of -S-S- bonds in proteins.</text>
        <dbReference type="EC" id="5.3.4.1"/>
    </reaction>
</comment>
<keyword evidence="6" id="KW-0676">Redox-active center</keyword>
<dbReference type="GO" id="GO:0015035">
    <property type="term" value="F:protein-disulfide reductase activity"/>
    <property type="evidence" value="ECO:0007669"/>
    <property type="project" value="TreeGrafter"/>
</dbReference>
<accession>A0A2Z6RDU3</accession>
<dbReference type="GO" id="GO:0005788">
    <property type="term" value="C:endoplasmic reticulum lumen"/>
    <property type="evidence" value="ECO:0007669"/>
    <property type="project" value="UniProtKB-SubCell"/>
</dbReference>
<evidence type="ECO:0000256" key="4">
    <source>
        <dbReference type="ARBA" id="ARBA00023157"/>
    </source>
</evidence>
<keyword evidence="4" id="KW-1015">Disulfide bond</keyword>
<dbReference type="Gene3D" id="3.40.30.10">
    <property type="entry name" value="Glutaredoxin"/>
    <property type="match status" value="3"/>
</dbReference>
<evidence type="ECO:0000313" key="8">
    <source>
        <dbReference type="EMBL" id="GBB96124.1"/>
    </source>
</evidence>
<evidence type="ECO:0000256" key="3">
    <source>
        <dbReference type="ARBA" id="ARBA00012723"/>
    </source>
</evidence>
<dbReference type="STRING" id="94130.A0A2Z6RDU3"/>
<dbReference type="InterPro" id="IPR013766">
    <property type="entry name" value="Thioredoxin_domain"/>
</dbReference>
<dbReference type="Pfam" id="PF24541">
    <property type="entry name" value="Thioredox_PDIA6_C"/>
    <property type="match status" value="1"/>
</dbReference>
<dbReference type="AlphaFoldDB" id="A0A2Z6RDU3"/>
<evidence type="ECO:0000313" key="9">
    <source>
        <dbReference type="Proteomes" id="UP000247702"/>
    </source>
</evidence>
<dbReference type="PANTHER" id="PTHR45815">
    <property type="entry name" value="PROTEIN DISULFIDE-ISOMERASE A6"/>
    <property type="match status" value="1"/>
</dbReference>
<dbReference type="PROSITE" id="PS51352">
    <property type="entry name" value="THIOREDOXIN_2"/>
    <property type="match status" value="1"/>
</dbReference>
<dbReference type="PANTHER" id="PTHR45815:SF3">
    <property type="entry name" value="PROTEIN DISULFIDE-ISOMERASE A6"/>
    <property type="match status" value="1"/>
</dbReference>
<keyword evidence="5" id="KW-0413">Isomerase</keyword>
<dbReference type="InterPro" id="IPR057305">
    <property type="entry name" value="Thioredox_PDIA6_C"/>
</dbReference>
<dbReference type="GO" id="GO:0034976">
    <property type="term" value="P:response to endoplasmic reticulum stress"/>
    <property type="evidence" value="ECO:0007669"/>
    <property type="project" value="TreeGrafter"/>
</dbReference>
<evidence type="ECO:0000256" key="1">
    <source>
        <dbReference type="ARBA" id="ARBA00001182"/>
    </source>
</evidence>
<dbReference type="EMBL" id="BEXD01001879">
    <property type="protein sequence ID" value="GBB96124.1"/>
    <property type="molecule type" value="Genomic_DNA"/>
</dbReference>